<gene>
    <name evidence="1" type="ORF">OCU04_012686</name>
</gene>
<evidence type="ECO:0000313" key="2">
    <source>
        <dbReference type="Proteomes" id="UP001152300"/>
    </source>
</evidence>
<protein>
    <submittedName>
        <fullName evidence="1">Uncharacterized protein</fullName>
    </submittedName>
</protein>
<proteinExistence type="predicted"/>
<sequence>MREEFWGVFWVDIGQDSTAESNFIVIAKLLGQSAESVPDAFHVLTTIKQSWLLILDNTDDPNFDYQDYFPSGT</sequence>
<dbReference type="OrthoDB" id="1658288at2759"/>
<organism evidence="1 2">
    <name type="scientific">Sclerotinia nivalis</name>
    <dbReference type="NCBI Taxonomy" id="352851"/>
    <lineage>
        <taxon>Eukaryota</taxon>
        <taxon>Fungi</taxon>
        <taxon>Dikarya</taxon>
        <taxon>Ascomycota</taxon>
        <taxon>Pezizomycotina</taxon>
        <taxon>Leotiomycetes</taxon>
        <taxon>Helotiales</taxon>
        <taxon>Sclerotiniaceae</taxon>
        <taxon>Sclerotinia</taxon>
    </lineage>
</organism>
<accession>A0A9X0ACW6</accession>
<reference evidence="1" key="1">
    <citation type="submission" date="2022-11" db="EMBL/GenBank/DDBJ databases">
        <title>Genome Resource of Sclerotinia nivalis Strain SnTB1, a Plant Pathogen Isolated from American Ginseng.</title>
        <authorList>
            <person name="Fan S."/>
        </authorList>
    </citation>
    <scope>NUCLEOTIDE SEQUENCE</scope>
    <source>
        <strain evidence="1">SnTB1</strain>
    </source>
</reference>
<dbReference type="Proteomes" id="UP001152300">
    <property type="component" value="Unassembled WGS sequence"/>
</dbReference>
<keyword evidence="2" id="KW-1185">Reference proteome</keyword>
<dbReference type="AlphaFoldDB" id="A0A9X0ACW6"/>
<evidence type="ECO:0000313" key="1">
    <source>
        <dbReference type="EMBL" id="KAJ8058498.1"/>
    </source>
</evidence>
<name>A0A9X0ACW6_9HELO</name>
<dbReference type="EMBL" id="JAPEIS010000016">
    <property type="protein sequence ID" value="KAJ8058498.1"/>
    <property type="molecule type" value="Genomic_DNA"/>
</dbReference>
<comment type="caution">
    <text evidence="1">The sequence shown here is derived from an EMBL/GenBank/DDBJ whole genome shotgun (WGS) entry which is preliminary data.</text>
</comment>